<dbReference type="EMBL" id="UOFD01000023">
    <property type="protein sequence ID" value="VAW51049.1"/>
    <property type="molecule type" value="Genomic_DNA"/>
</dbReference>
<proteinExistence type="predicted"/>
<protein>
    <recommendedName>
        <fullName evidence="1">DUF4124 domain-containing protein</fullName>
    </recommendedName>
</protein>
<evidence type="ECO:0000313" key="2">
    <source>
        <dbReference type="EMBL" id="VAW51049.1"/>
    </source>
</evidence>
<gene>
    <name evidence="2" type="ORF">MNBD_GAMMA06-132</name>
</gene>
<reference evidence="2" key="1">
    <citation type="submission" date="2018-06" db="EMBL/GenBank/DDBJ databases">
        <authorList>
            <person name="Zhirakovskaya E."/>
        </authorList>
    </citation>
    <scope>NUCLEOTIDE SEQUENCE</scope>
</reference>
<accession>A0A3B0WP03</accession>
<dbReference type="Pfam" id="PF13511">
    <property type="entry name" value="DUF4124"/>
    <property type="match status" value="1"/>
</dbReference>
<name>A0A3B0WP03_9ZZZZ</name>
<dbReference type="AlphaFoldDB" id="A0A3B0WP03"/>
<sequence>MKLKILFMLIILGVLSVTPVIYMGKFDPVAFFESGLSKGSSEFSKLKAKAPENLTSAVTDKKVQIYKWRDKYGVMQFSNVPPPEVNNAEQVLLEPNKNLMQAVKVPEKKVLKEEVKTETSSPYSIKGMKKVMNDARSVEDMLKQRDVGQREMLNDI</sequence>
<evidence type="ECO:0000259" key="1">
    <source>
        <dbReference type="Pfam" id="PF13511"/>
    </source>
</evidence>
<dbReference type="InterPro" id="IPR025392">
    <property type="entry name" value="DUF4124"/>
</dbReference>
<organism evidence="2">
    <name type="scientific">hydrothermal vent metagenome</name>
    <dbReference type="NCBI Taxonomy" id="652676"/>
    <lineage>
        <taxon>unclassified sequences</taxon>
        <taxon>metagenomes</taxon>
        <taxon>ecological metagenomes</taxon>
    </lineage>
</organism>
<feature type="domain" description="DUF4124" evidence="1">
    <location>
        <begin position="64"/>
        <end position="101"/>
    </location>
</feature>